<dbReference type="RefSeq" id="WP_026087650.1">
    <property type="nucleotide sequence ID" value="NZ_AJLN01000051.1"/>
</dbReference>
<dbReference type="Proteomes" id="UP000268857">
    <property type="component" value="Unassembled WGS sequence"/>
</dbReference>
<evidence type="ECO:0000256" key="1">
    <source>
        <dbReference type="SAM" id="MobiDB-lite"/>
    </source>
</evidence>
<evidence type="ECO:0000313" key="4">
    <source>
        <dbReference type="Proteomes" id="UP000268857"/>
    </source>
</evidence>
<feature type="compositionally biased region" description="Polar residues" evidence="1">
    <location>
        <begin position="266"/>
        <end position="276"/>
    </location>
</feature>
<reference evidence="3 4" key="1">
    <citation type="journal article" date="2019" name="Genome Biol. Evol.">
        <title>Day and night: Metabolic profiles and evolutionary relationships of six axenic non-marine cyanobacteria.</title>
        <authorList>
            <person name="Will S.E."/>
            <person name="Henke P."/>
            <person name="Boedeker C."/>
            <person name="Huang S."/>
            <person name="Brinkmann H."/>
            <person name="Rohde M."/>
            <person name="Jarek M."/>
            <person name="Friedl T."/>
            <person name="Seufert S."/>
            <person name="Schumacher M."/>
            <person name="Overmann J."/>
            <person name="Neumann-Schaal M."/>
            <person name="Petersen J."/>
        </authorList>
    </citation>
    <scope>NUCLEOTIDE SEQUENCE [LARGE SCALE GENOMIC DNA]</scope>
    <source>
        <strain evidence="3 4">PCC 6912</strain>
    </source>
</reference>
<gene>
    <name evidence="3" type="ORF">PCC6912_31890</name>
</gene>
<comment type="caution">
    <text evidence="3">The sequence shown here is derived from an EMBL/GenBank/DDBJ whole genome shotgun (WGS) entry which is preliminary data.</text>
</comment>
<dbReference type="Gene3D" id="3.60.40.10">
    <property type="entry name" value="PPM-type phosphatase domain"/>
    <property type="match status" value="1"/>
</dbReference>
<organism evidence="3 4">
    <name type="scientific">Chlorogloeopsis fritschii PCC 6912</name>
    <dbReference type="NCBI Taxonomy" id="211165"/>
    <lineage>
        <taxon>Bacteria</taxon>
        <taxon>Bacillati</taxon>
        <taxon>Cyanobacteriota</taxon>
        <taxon>Cyanophyceae</taxon>
        <taxon>Nostocales</taxon>
        <taxon>Chlorogloeopsidaceae</taxon>
        <taxon>Chlorogloeopsis</taxon>
    </lineage>
</organism>
<name>A0A433NCF8_CHLFR</name>
<feature type="region of interest" description="Disordered" evidence="1">
    <location>
        <begin position="266"/>
        <end position="291"/>
    </location>
</feature>
<dbReference type="InterPro" id="IPR036457">
    <property type="entry name" value="PPM-type-like_dom_sf"/>
</dbReference>
<dbReference type="STRING" id="211165.GCA_000317285_01582"/>
<dbReference type="EMBL" id="RSCJ01000012">
    <property type="protein sequence ID" value="RUR79653.1"/>
    <property type="molecule type" value="Genomic_DNA"/>
</dbReference>
<proteinExistence type="predicted"/>
<feature type="domain" description="PPM-type phosphatase" evidence="2">
    <location>
        <begin position="263"/>
        <end position="524"/>
    </location>
</feature>
<protein>
    <recommendedName>
        <fullName evidence="2">PPM-type phosphatase domain-containing protein</fullName>
    </recommendedName>
</protein>
<feature type="region of interest" description="Disordered" evidence="1">
    <location>
        <begin position="757"/>
        <end position="780"/>
    </location>
</feature>
<dbReference type="SMART" id="SM00331">
    <property type="entry name" value="PP2C_SIG"/>
    <property type="match status" value="1"/>
</dbReference>
<dbReference type="SUPFAM" id="SSF81606">
    <property type="entry name" value="PP2C-like"/>
    <property type="match status" value="1"/>
</dbReference>
<dbReference type="InterPro" id="IPR001932">
    <property type="entry name" value="PPM-type_phosphatase-like_dom"/>
</dbReference>
<sequence>MENDAATLYCPNENCQAPNPLTHNFCQRCSTPLPKRFLWAVTDGMSLGEKGDILDDRYLVINKSILLDTKPGFLPQTPDPEKLQAIRPYLRLISYRLHIPQVYGVLPIFDGQQEQEILLLEKSPIKITDIAALSEVDLCSEFTSAWRDATSMRQLNWLWQIAHLWQPLVSEGVGSSLLNSHLLRVEGSLVRLLEFPSQDAALPNLSELGEFWQQLLPGAKPAIAEFVGEICRCLIDQEIKAPEQLIRVLDKGLAELGQTQSPKITIATKSDTGPSRQRNEDACYPQSGSIISKPPHTSALTIVCDGIGGHEGGNVASNLAIETIQHQVQELTKVPHDHIDPILLLEDLQRAAAVANDKISQRNDSESRQGRQRMGTTLVMALPVGHEIYIAHVGDSRAYWITPYGCYQVTLDDDVASREVRLGYAIYRDAVQQGASGSLVQALGMSPSSSLHPSAERFILDEDCIFLLCSDGLSDFDRVEQYWDTEILPLLQAKTDIASITDRLIEIANTVNGHDNVTVALVHYQVQYSEPETKLAEVSPELFNIPTVRNSLSQTLQVKPESFSYNQKTQVMPDTAPSKRSQVPLQLVILSVLVLLGGFFGYLLRQGGFLKGKVPDSPTITSTNPPVTVTPPPPVASDRPEIIQAKSEISFSTTTSPPKAVLVPAGSILRIEQPGIEQTNPKSWIYLRVCSLGAEEGTLSTNPSNPLSTPIAKKPLAKHGDVVRMQLANFNSLQNTSISTPTPEGINQCLASNTAVTSGEKPSIESNPTLVPENRVPPSR</sequence>
<dbReference type="SMART" id="SM00332">
    <property type="entry name" value="PP2Cc"/>
    <property type="match status" value="1"/>
</dbReference>
<evidence type="ECO:0000259" key="2">
    <source>
        <dbReference type="PROSITE" id="PS51746"/>
    </source>
</evidence>
<dbReference type="AlphaFoldDB" id="A0A433NCF8"/>
<evidence type="ECO:0000313" key="3">
    <source>
        <dbReference type="EMBL" id="RUR79653.1"/>
    </source>
</evidence>
<dbReference type="Pfam" id="PF13672">
    <property type="entry name" value="PP2C_2"/>
    <property type="match status" value="1"/>
</dbReference>
<keyword evidence="4" id="KW-1185">Reference proteome</keyword>
<dbReference type="CDD" id="cd00143">
    <property type="entry name" value="PP2Cc"/>
    <property type="match status" value="1"/>
</dbReference>
<dbReference type="PROSITE" id="PS51746">
    <property type="entry name" value="PPM_2"/>
    <property type="match status" value="1"/>
</dbReference>
<accession>A0A433NCF8</accession>